<keyword evidence="1" id="KW-1133">Transmembrane helix</keyword>
<feature type="transmembrane region" description="Helical" evidence="1">
    <location>
        <begin position="137"/>
        <end position="155"/>
    </location>
</feature>
<keyword evidence="1" id="KW-0472">Membrane</keyword>
<feature type="transmembrane region" description="Helical" evidence="1">
    <location>
        <begin position="243"/>
        <end position="261"/>
    </location>
</feature>
<dbReference type="InterPro" id="IPR050879">
    <property type="entry name" value="Acyltransferase_3"/>
</dbReference>
<keyword evidence="3" id="KW-0012">Acyltransferase</keyword>
<feature type="transmembrane region" description="Helical" evidence="1">
    <location>
        <begin position="85"/>
        <end position="104"/>
    </location>
</feature>
<dbReference type="Proteomes" id="UP000190675">
    <property type="component" value="Chromosome I"/>
</dbReference>
<keyword evidence="3" id="KW-0808">Transferase</keyword>
<evidence type="ECO:0000259" key="2">
    <source>
        <dbReference type="Pfam" id="PF01757"/>
    </source>
</evidence>
<dbReference type="PANTHER" id="PTHR23028:SF53">
    <property type="entry name" value="ACYL_TRANSF_3 DOMAIN-CONTAINING PROTEIN"/>
    <property type="match status" value="1"/>
</dbReference>
<evidence type="ECO:0000313" key="4">
    <source>
        <dbReference type="Proteomes" id="UP000190675"/>
    </source>
</evidence>
<feature type="transmembrane region" description="Helical" evidence="1">
    <location>
        <begin position="312"/>
        <end position="332"/>
    </location>
</feature>
<dbReference type="InterPro" id="IPR002656">
    <property type="entry name" value="Acyl_transf_3_dom"/>
</dbReference>
<gene>
    <name evidence="3" type="ORF">SAMN05444169_8578</name>
</gene>
<proteinExistence type="predicted"/>
<feature type="transmembrane region" description="Helical" evidence="1">
    <location>
        <begin position="190"/>
        <end position="208"/>
    </location>
</feature>
<dbReference type="Pfam" id="PF01757">
    <property type="entry name" value="Acyl_transf_3"/>
    <property type="match status" value="1"/>
</dbReference>
<accession>A0A1M5UQ74</accession>
<keyword evidence="3" id="KW-0378">Hydrolase</keyword>
<dbReference type="GO" id="GO:0016747">
    <property type="term" value="F:acyltransferase activity, transferring groups other than amino-acyl groups"/>
    <property type="evidence" value="ECO:0007669"/>
    <property type="project" value="InterPro"/>
</dbReference>
<name>A0A1M5UQ74_9BRAD</name>
<evidence type="ECO:0000256" key="1">
    <source>
        <dbReference type="SAM" id="Phobius"/>
    </source>
</evidence>
<dbReference type="PANTHER" id="PTHR23028">
    <property type="entry name" value="ACETYLTRANSFERASE"/>
    <property type="match status" value="1"/>
</dbReference>
<feature type="transmembrane region" description="Helical" evidence="1">
    <location>
        <begin position="44"/>
        <end position="64"/>
    </location>
</feature>
<feature type="transmembrane region" description="Helical" evidence="1">
    <location>
        <begin position="220"/>
        <end position="237"/>
    </location>
</feature>
<dbReference type="GO" id="GO:0016787">
    <property type="term" value="F:hydrolase activity"/>
    <property type="evidence" value="ECO:0007669"/>
    <property type="project" value="UniProtKB-KW"/>
</dbReference>
<dbReference type="RefSeq" id="WP_172900082.1">
    <property type="nucleotide sequence ID" value="NZ_LT670818.1"/>
</dbReference>
<protein>
    <submittedName>
        <fullName evidence="3">Peptidoglycan/LPS O-acetylase OafA/YrhL, contains acyltransferase and SGNH-hydrolase domains</fullName>
    </submittedName>
</protein>
<dbReference type="AlphaFoldDB" id="A0A1M5UQ74"/>
<keyword evidence="1" id="KW-0812">Transmembrane</keyword>
<dbReference type="EMBL" id="LT670818">
    <property type="protein sequence ID" value="SHH65175.1"/>
    <property type="molecule type" value="Genomic_DNA"/>
</dbReference>
<evidence type="ECO:0000313" key="3">
    <source>
        <dbReference type="EMBL" id="SHH65175.1"/>
    </source>
</evidence>
<organism evidence="3 4">
    <name type="scientific">Bradyrhizobium erythrophlei</name>
    <dbReference type="NCBI Taxonomy" id="1437360"/>
    <lineage>
        <taxon>Bacteria</taxon>
        <taxon>Pseudomonadati</taxon>
        <taxon>Pseudomonadota</taxon>
        <taxon>Alphaproteobacteria</taxon>
        <taxon>Hyphomicrobiales</taxon>
        <taxon>Nitrobacteraceae</taxon>
        <taxon>Bradyrhizobium</taxon>
    </lineage>
</organism>
<feature type="transmembrane region" description="Helical" evidence="1">
    <location>
        <begin position="167"/>
        <end position="184"/>
    </location>
</feature>
<dbReference type="GO" id="GO:0000271">
    <property type="term" value="P:polysaccharide biosynthetic process"/>
    <property type="evidence" value="ECO:0007669"/>
    <property type="project" value="TreeGrafter"/>
</dbReference>
<sequence length="370" mass="40097">MKKSGQILGISRLRGLAALVVVFMHCVMVLPVDLSAAPFYASGYYGVSLFFAISGFLITTNILRRYGAVGAVNVRDFYVMRAARILPSLTLLIVLLSALAIVRYPGFVFEEGHDSLGKAIWSVLTLSFNKSGMNSPLGWSVLWSLSIEEAFYVLYPVIAIVLRKEQVLIGVLLLIIAYGVSGRTTPGNLYTYRGCFDLIAMGALAAIAAHRVLAPQWSLVWAKWLGAVITLSAYLFLPVAEHVTVGPSLIALGGVMMLYALKVEEDRATRPERLSLLGTIGECSYELYLFHYSVFVLVAPGLTGIFGAGSYINVAAALVAAFCAGLGVQRYFSDPLNARIRELFVRRAPAAASRQTMEVLGPPTTAATRQ</sequence>
<feature type="transmembrane region" description="Helical" evidence="1">
    <location>
        <begin position="12"/>
        <end position="32"/>
    </location>
</feature>
<dbReference type="GO" id="GO:0016020">
    <property type="term" value="C:membrane"/>
    <property type="evidence" value="ECO:0007669"/>
    <property type="project" value="TreeGrafter"/>
</dbReference>
<feature type="domain" description="Acyltransferase 3" evidence="2">
    <location>
        <begin position="9"/>
        <end position="324"/>
    </location>
</feature>
<reference evidence="3 4" key="1">
    <citation type="submission" date="2016-11" db="EMBL/GenBank/DDBJ databases">
        <authorList>
            <person name="Jaros S."/>
            <person name="Januszkiewicz K."/>
            <person name="Wedrychowicz H."/>
        </authorList>
    </citation>
    <scope>NUCLEOTIDE SEQUENCE [LARGE SCALE GENOMIC DNA]</scope>
    <source>
        <strain evidence="3 4">GAS242</strain>
    </source>
</reference>